<feature type="domain" description="HTH arsR-type" evidence="4">
    <location>
        <begin position="4"/>
        <end position="101"/>
    </location>
</feature>
<keyword evidence="6" id="KW-1185">Reference proteome</keyword>
<evidence type="ECO:0000313" key="6">
    <source>
        <dbReference type="Proteomes" id="UP000000641"/>
    </source>
</evidence>
<evidence type="ECO:0000256" key="2">
    <source>
        <dbReference type="ARBA" id="ARBA00023125"/>
    </source>
</evidence>
<dbReference type="AlphaFoldDB" id="A1RXE5"/>
<evidence type="ECO:0000256" key="1">
    <source>
        <dbReference type="ARBA" id="ARBA00023015"/>
    </source>
</evidence>
<dbReference type="InterPro" id="IPR036390">
    <property type="entry name" value="WH_DNA-bd_sf"/>
</dbReference>
<dbReference type="CDD" id="cd00090">
    <property type="entry name" value="HTH_ARSR"/>
    <property type="match status" value="1"/>
</dbReference>
<dbReference type="GeneID" id="4600994"/>
<dbReference type="GO" id="GO:0003677">
    <property type="term" value="F:DNA binding"/>
    <property type="evidence" value="ECO:0007669"/>
    <property type="project" value="UniProtKB-KW"/>
</dbReference>
<keyword evidence="1" id="KW-0805">Transcription regulation</keyword>
<keyword evidence="2" id="KW-0238">DNA-binding</keyword>
<dbReference type="KEGG" id="tpe:Tpen_0466"/>
<name>A1RXE5_THEPD</name>
<dbReference type="InterPro" id="IPR011991">
    <property type="entry name" value="ArsR-like_HTH"/>
</dbReference>
<dbReference type="eggNOG" id="arCOG01680">
    <property type="taxonomic scope" value="Archaea"/>
</dbReference>
<keyword evidence="3" id="KW-0804">Transcription</keyword>
<dbReference type="PANTHER" id="PTHR43132">
    <property type="entry name" value="ARSENICAL RESISTANCE OPERON REPRESSOR ARSR-RELATED"/>
    <property type="match status" value="1"/>
</dbReference>
<evidence type="ECO:0000259" key="4">
    <source>
        <dbReference type="PROSITE" id="PS50987"/>
    </source>
</evidence>
<dbReference type="SMART" id="SM00418">
    <property type="entry name" value="HTH_ARSR"/>
    <property type="match status" value="1"/>
</dbReference>
<dbReference type="RefSeq" id="WP_011752140.1">
    <property type="nucleotide sequence ID" value="NC_008698.1"/>
</dbReference>
<dbReference type="GO" id="GO:0003700">
    <property type="term" value="F:DNA-binding transcription factor activity"/>
    <property type="evidence" value="ECO:0007669"/>
    <property type="project" value="InterPro"/>
</dbReference>
<sequence>MSSEDAQLFEAQAEFCKSLCHPLRLKIISLLYAGPRNVSEIVNSLGEPQPVVSRHLALLREKGVVRAERRGTNVYYYLAYPELEEACRIVRRVIRKMIEERAQALQRR</sequence>
<reference evidence="6" key="1">
    <citation type="journal article" date="2008" name="J. Bacteriol.">
        <title>Genome sequence of Thermofilum pendens reveals an exceptional loss of biosynthetic pathways without genome reduction.</title>
        <authorList>
            <person name="Anderson I."/>
            <person name="Rodriguez J."/>
            <person name="Susanti D."/>
            <person name="Porat I."/>
            <person name="Reich C."/>
            <person name="Ulrich L.E."/>
            <person name="Elkins J.G."/>
            <person name="Mavromatis K."/>
            <person name="Lykidis A."/>
            <person name="Kim E."/>
            <person name="Thompson L.S."/>
            <person name="Nolan M."/>
            <person name="Land M."/>
            <person name="Copeland A."/>
            <person name="Lapidus A."/>
            <person name="Lucas S."/>
            <person name="Detter C."/>
            <person name="Zhulin I.B."/>
            <person name="Olsen G.J."/>
            <person name="Whitman W."/>
            <person name="Mukhopadhyay B."/>
            <person name="Bristow J."/>
            <person name="Kyrpides N."/>
        </authorList>
    </citation>
    <scope>NUCLEOTIDE SEQUENCE [LARGE SCALE GENOMIC DNA]</scope>
    <source>
        <strain evidence="6">DSM 2475 / Hrk 5</strain>
    </source>
</reference>
<dbReference type="Pfam" id="PF01022">
    <property type="entry name" value="HTH_5"/>
    <property type="match status" value="1"/>
</dbReference>
<dbReference type="Gene3D" id="1.10.10.10">
    <property type="entry name" value="Winged helix-like DNA-binding domain superfamily/Winged helix DNA-binding domain"/>
    <property type="match status" value="1"/>
</dbReference>
<dbReference type="InterPro" id="IPR036388">
    <property type="entry name" value="WH-like_DNA-bd_sf"/>
</dbReference>
<dbReference type="SUPFAM" id="SSF46785">
    <property type="entry name" value="Winged helix' DNA-binding domain"/>
    <property type="match status" value="1"/>
</dbReference>
<evidence type="ECO:0000256" key="3">
    <source>
        <dbReference type="ARBA" id="ARBA00023163"/>
    </source>
</evidence>
<protein>
    <submittedName>
        <fullName evidence="5">Transcriptional regulator, ArsR family</fullName>
    </submittedName>
</protein>
<organism evidence="5 6">
    <name type="scientific">Thermofilum pendens (strain DSM 2475 / Hrk 5)</name>
    <dbReference type="NCBI Taxonomy" id="368408"/>
    <lineage>
        <taxon>Archaea</taxon>
        <taxon>Thermoproteota</taxon>
        <taxon>Thermoprotei</taxon>
        <taxon>Thermofilales</taxon>
        <taxon>Thermofilaceae</taxon>
        <taxon>Thermofilum</taxon>
    </lineage>
</organism>
<evidence type="ECO:0000313" key="5">
    <source>
        <dbReference type="EMBL" id="ABL77875.1"/>
    </source>
</evidence>
<proteinExistence type="predicted"/>
<dbReference type="InterPro" id="IPR001845">
    <property type="entry name" value="HTH_ArsR_DNA-bd_dom"/>
</dbReference>
<dbReference type="Proteomes" id="UP000000641">
    <property type="component" value="Chromosome"/>
</dbReference>
<dbReference type="EnsemblBacteria" id="ABL77875">
    <property type="protein sequence ID" value="ABL77875"/>
    <property type="gene ID" value="Tpen_0466"/>
</dbReference>
<dbReference type="NCBIfam" id="NF033788">
    <property type="entry name" value="HTH_metalloreg"/>
    <property type="match status" value="1"/>
</dbReference>
<dbReference type="PROSITE" id="PS50987">
    <property type="entry name" value="HTH_ARSR_2"/>
    <property type="match status" value="1"/>
</dbReference>
<dbReference type="PRINTS" id="PR00778">
    <property type="entry name" value="HTHARSR"/>
</dbReference>
<dbReference type="OrthoDB" id="46231at2157"/>
<dbReference type="HOGENOM" id="CLU_097806_6_1_2"/>
<dbReference type="PANTHER" id="PTHR43132:SF2">
    <property type="entry name" value="ARSENICAL RESISTANCE OPERON REPRESSOR ARSR-RELATED"/>
    <property type="match status" value="1"/>
</dbReference>
<accession>A1RXE5</accession>
<dbReference type="EMBL" id="CP000505">
    <property type="protein sequence ID" value="ABL77875.1"/>
    <property type="molecule type" value="Genomic_DNA"/>
</dbReference>
<gene>
    <name evidence="5" type="ordered locus">Tpen_0466</name>
</gene>
<dbReference type="InterPro" id="IPR051011">
    <property type="entry name" value="Metal_resp_trans_reg"/>
</dbReference>